<name>A0A077ZYC9_STYLE</name>
<evidence type="ECO:0000313" key="2">
    <source>
        <dbReference type="Proteomes" id="UP000039865"/>
    </source>
</evidence>
<proteinExistence type="predicted"/>
<accession>A0A077ZYC9</accession>
<protein>
    <submittedName>
        <fullName evidence="1">Uncharacterized protein</fullName>
    </submittedName>
</protein>
<dbReference type="Proteomes" id="UP000039865">
    <property type="component" value="Unassembled WGS sequence"/>
</dbReference>
<sequence>MLVSNYYDALQKQLDQKLAAEITRKFVLELLQGDTVNLKKSVVQTVLIGLSNSLERALQYSEYFWQLQCNLQIILFLIKNFPAYTLGSSHAADKEQNISNKNNINLLL</sequence>
<gene>
    <name evidence="1" type="primary">Contig8555.g9132</name>
    <name evidence="1" type="ORF">STYLEM_3838</name>
</gene>
<reference evidence="1 2" key="1">
    <citation type="submission" date="2014-06" db="EMBL/GenBank/DDBJ databases">
        <authorList>
            <person name="Swart Estienne"/>
        </authorList>
    </citation>
    <scope>NUCLEOTIDE SEQUENCE [LARGE SCALE GENOMIC DNA]</scope>
    <source>
        <strain evidence="1 2">130c</strain>
    </source>
</reference>
<dbReference type="EMBL" id="CCKQ01003717">
    <property type="protein sequence ID" value="CDW74855.1"/>
    <property type="molecule type" value="Genomic_DNA"/>
</dbReference>
<evidence type="ECO:0000313" key="1">
    <source>
        <dbReference type="EMBL" id="CDW74855.1"/>
    </source>
</evidence>
<dbReference type="AlphaFoldDB" id="A0A077ZYC9"/>
<keyword evidence="2" id="KW-1185">Reference proteome</keyword>
<organism evidence="1 2">
    <name type="scientific">Stylonychia lemnae</name>
    <name type="common">Ciliate</name>
    <dbReference type="NCBI Taxonomy" id="5949"/>
    <lineage>
        <taxon>Eukaryota</taxon>
        <taxon>Sar</taxon>
        <taxon>Alveolata</taxon>
        <taxon>Ciliophora</taxon>
        <taxon>Intramacronucleata</taxon>
        <taxon>Spirotrichea</taxon>
        <taxon>Stichotrichia</taxon>
        <taxon>Sporadotrichida</taxon>
        <taxon>Oxytrichidae</taxon>
        <taxon>Stylonychinae</taxon>
        <taxon>Stylonychia</taxon>
    </lineage>
</organism>
<dbReference type="InParanoid" id="A0A077ZYC9"/>